<dbReference type="Proteomes" id="UP000092445">
    <property type="component" value="Unassembled WGS sequence"/>
</dbReference>
<keyword evidence="1" id="KW-0732">Signal</keyword>
<dbReference type="PANTHER" id="PTHR31129">
    <property type="entry name" value="GLYCOPROTEIN HORMONE ALPHA-2"/>
    <property type="match status" value="1"/>
</dbReference>
<dbReference type="InterPro" id="IPR052680">
    <property type="entry name" value="Glyco_Hormone_Alpha"/>
</dbReference>
<reference evidence="2" key="2">
    <citation type="submission" date="2020-05" db="UniProtKB">
        <authorList>
            <consortium name="EnsemblMetazoa"/>
        </authorList>
    </citation>
    <scope>IDENTIFICATION</scope>
    <source>
        <strain evidence="2">IAEA</strain>
    </source>
</reference>
<evidence type="ECO:0008006" key="4">
    <source>
        <dbReference type="Google" id="ProtNLM"/>
    </source>
</evidence>
<name>A0A1A9ZFC5_GLOPL</name>
<accession>A0A1A9ZFC5</accession>
<evidence type="ECO:0000313" key="3">
    <source>
        <dbReference type="Proteomes" id="UP000092445"/>
    </source>
</evidence>
<dbReference type="InterPro" id="IPR029034">
    <property type="entry name" value="Cystine-knot_cytokine"/>
</dbReference>
<keyword evidence="3" id="KW-1185">Reference proteome</keyword>
<protein>
    <recommendedName>
        <fullName evidence="4">DAN domain-containing protein</fullName>
    </recommendedName>
</protein>
<feature type="signal peptide" evidence="1">
    <location>
        <begin position="1"/>
        <end position="19"/>
    </location>
</feature>
<dbReference type="GO" id="GO:0007166">
    <property type="term" value="P:cell surface receptor signaling pathway"/>
    <property type="evidence" value="ECO:0007669"/>
    <property type="project" value="TreeGrafter"/>
</dbReference>
<dbReference type="STRING" id="7398.A0A1A9ZFC5"/>
<reference evidence="3" key="1">
    <citation type="submission" date="2014-03" db="EMBL/GenBank/DDBJ databases">
        <authorList>
            <person name="Aksoy S."/>
            <person name="Warren W."/>
            <person name="Wilson R.K."/>
        </authorList>
    </citation>
    <scope>NUCLEOTIDE SEQUENCE [LARGE SCALE GENOMIC DNA]</scope>
    <source>
        <strain evidence="3">IAEA</strain>
    </source>
</reference>
<dbReference type="GO" id="GO:0051427">
    <property type="term" value="F:hormone receptor binding"/>
    <property type="evidence" value="ECO:0007669"/>
    <property type="project" value="TreeGrafter"/>
</dbReference>
<dbReference type="AlphaFoldDB" id="A0A1A9ZFC5"/>
<organism evidence="2 3">
    <name type="scientific">Glossina pallidipes</name>
    <name type="common">Tsetse fly</name>
    <dbReference type="NCBI Taxonomy" id="7398"/>
    <lineage>
        <taxon>Eukaryota</taxon>
        <taxon>Metazoa</taxon>
        <taxon>Ecdysozoa</taxon>
        <taxon>Arthropoda</taxon>
        <taxon>Hexapoda</taxon>
        <taxon>Insecta</taxon>
        <taxon>Pterygota</taxon>
        <taxon>Neoptera</taxon>
        <taxon>Endopterygota</taxon>
        <taxon>Diptera</taxon>
        <taxon>Brachycera</taxon>
        <taxon>Muscomorpha</taxon>
        <taxon>Hippoboscoidea</taxon>
        <taxon>Glossinidae</taxon>
        <taxon>Glossina</taxon>
    </lineage>
</organism>
<dbReference type="VEuPathDB" id="VectorBase:GPAI012868"/>
<dbReference type="EnsemblMetazoa" id="GPAI012868-RA">
    <property type="protein sequence ID" value="GPAI012868-PA"/>
    <property type="gene ID" value="GPAI012868"/>
</dbReference>
<proteinExistence type="predicted"/>
<sequence>MLLWKVLTLLLLSILLVFAKENWIRPGCHKVGNTRKIAIPECVEFHITTNACRGFCESYAVPSAAWSSAAVSSFFKPTKPVISVGQCCNMMESEESIYNLLLGFLSASGFAGGAFLSASDLGGGPKTFFICNKASSMDLEKRTAQVSLFECKAPTPKKMSSSRGL</sequence>
<evidence type="ECO:0000313" key="2">
    <source>
        <dbReference type="EnsemblMetazoa" id="GPAI012868-PA"/>
    </source>
</evidence>
<dbReference type="Gene3D" id="2.10.90.10">
    <property type="entry name" value="Cystine-knot cytokines"/>
    <property type="match status" value="1"/>
</dbReference>
<feature type="chain" id="PRO_5008402827" description="DAN domain-containing protein" evidence="1">
    <location>
        <begin position="20"/>
        <end position="165"/>
    </location>
</feature>
<dbReference type="PANTHER" id="PTHR31129:SF2">
    <property type="entry name" value="GLYCOPROTEIN HORMONE ALPHA-2"/>
    <property type="match status" value="1"/>
</dbReference>
<dbReference type="GO" id="GO:0005615">
    <property type="term" value="C:extracellular space"/>
    <property type="evidence" value="ECO:0007669"/>
    <property type="project" value="TreeGrafter"/>
</dbReference>
<evidence type="ECO:0000256" key="1">
    <source>
        <dbReference type="SAM" id="SignalP"/>
    </source>
</evidence>